<evidence type="ECO:0000259" key="3">
    <source>
        <dbReference type="Pfam" id="PF00501"/>
    </source>
</evidence>
<dbReference type="PANTHER" id="PTHR24096:SF149">
    <property type="entry name" value="AMP-BINDING DOMAIN-CONTAINING PROTEIN-RELATED"/>
    <property type="match status" value="1"/>
</dbReference>
<keyword evidence="5" id="KW-1185">Reference proteome</keyword>
<dbReference type="SUPFAM" id="SSF56801">
    <property type="entry name" value="Acetyl-CoA synthetase-like"/>
    <property type="match status" value="1"/>
</dbReference>
<dbReference type="Pfam" id="PF00501">
    <property type="entry name" value="AMP-binding"/>
    <property type="match status" value="1"/>
</dbReference>
<dbReference type="Proteomes" id="UP001274830">
    <property type="component" value="Unassembled WGS sequence"/>
</dbReference>
<dbReference type="PROSITE" id="PS00455">
    <property type="entry name" value="AMP_BINDING"/>
    <property type="match status" value="1"/>
</dbReference>
<proteinExistence type="inferred from homology"/>
<keyword evidence="2" id="KW-0436">Ligase</keyword>
<dbReference type="InterPro" id="IPR000873">
    <property type="entry name" value="AMP-dep_synth/lig_dom"/>
</dbReference>
<reference evidence="4" key="1">
    <citation type="submission" date="2023-07" db="EMBL/GenBank/DDBJ databases">
        <title>Black Yeasts Isolated from many extreme environments.</title>
        <authorList>
            <person name="Coleine C."/>
            <person name="Stajich J.E."/>
            <person name="Selbmann L."/>
        </authorList>
    </citation>
    <scope>NUCLEOTIDE SEQUENCE</scope>
    <source>
        <strain evidence="4">CCFEE 5485</strain>
    </source>
</reference>
<accession>A0AAE0WP91</accession>
<dbReference type="InterPro" id="IPR020845">
    <property type="entry name" value="AMP-binding_CS"/>
</dbReference>
<dbReference type="GO" id="GO:0016405">
    <property type="term" value="F:CoA-ligase activity"/>
    <property type="evidence" value="ECO:0007669"/>
    <property type="project" value="TreeGrafter"/>
</dbReference>
<protein>
    <recommendedName>
        <fullName evidence="3">AMP-dependent synthetase/ligase domain-containing protein</fullName>
    </recommendedName>
</protein>
<evidence type="ECO:0000313" key="5">
    <source>
        <dbReference type="Proteomes" id="UP001274830"/>
    </source>
</evidence>
<dbReference type="EMBL" id="JAUTXT010000015">
    <property type="protein sequence ID" value="KAK3675352.1"/>
    <property type="molecule type" value="Genomic_DNA"/>
</dbReference>
<evidence type="ECO:0000256" key="2">
    <source>
        <dbReference type="ARBA" id="ARBA00022598"/>
    </source>
</evidence>
<dbReference type="Gene3D" id="3.40.50.980">
    <property type="match status" value="2"/>
</dbReference>
<evidence type="ECO:0000256" key="1">
    <source>
        <dbReference type="ARBA" id="ARBA00006432"/>
    </source>
</evidence>
<evidence type="ECO:0000313" key="4">
    <source>
        <dbReference type="EMBL" id="KAK3675352.1"/>
    </source>
</evidence>
<feature type="domain" description="AMP-dependent synthetase/ligase" evidence="3">
    <location>
        <begin position="29"/>
        <end position="245"/>
    </location>
</feature>
<dbReference type="PANTHER" id="PTHR24096">
    <property type="entry name" value="LONG-CHAIN-FATTY-ACID--COA LIGASE"/>
    <property type="match status" value="1"/>
</dbReference>
<comment type="similarity">
    <text evidence="1">Belongs to the ATP-dependent AMP-binding enzyme family.</text>
</comment>
<comment type="caution">
    <text evidence="4">The sequence shown here is derived from an EMBL/GenBank/DDBJ whole genome shotgun (WGS) entry which is preliminary data.</text>
</comment>
<gene>
    <name evidence="4" type="ORF">LTR78_004862</name>
</gene>
<organism evidence="4 5">
    <name type="scientific">Recurvomyces mirabilis</name>
    <dbReference type="NCBI Taxonomy" id="574656"/>
    <lineage>
        <taxon>Eukaryota</taxon>
        <taxon>Fungi</taxon>
        <taxon>Dikarya</taxon>
        <taxon>Ascomycota</taxon>
        <taxon>Pezizomycotina</taxon>
        <taxon>Dothideomycetes</taxon>
        <taxon>Dothideomycetidae</taxon>
        <taxon>Mycosphaerellales</taxon>
        <taxon>Teratosphaeriaceae</taxon>
        <taxon>Recurvomyces</taxon>
    </lineage>
</organism>
<sequence>MPTDSAYDSFDLPNVDLWEFMFDSPRDGQFPEDKVIYRAVDNSRHYTWADVRSTAAAFGSALVERWQWQKGDVMCVFSPNDVDYGPCIYGTLWAGGIIAPANPGYNAKDLAFMLKNAGAKAIVTQKPLLKVALEAAKLAGIKESSIILIGDDGAGNTDATHFKNLLKQTKRSRPYKLDSDNDLAFLAYSSGTTGLPKGVMLSHRNIIADVLGIKSIVGENYNWRNDKILAILPFFHIYGWSYPILA</sequence>
<name>A0AAE0WP91_9PEZI</name>
<dbReference type="AlphaFoldDB" id="A0AAE0WP91"/>